<comment type="caution">
    <text evidence="1">The sequence shown here is derived from an EMBL/GenBank/DDBJ whole genome shotgun (WGS) entry which is preliminary data.</text>
</comment>
<organism evidence="1 2">
    <name type="scientific">Rhododendron molle</name>
    <name type="common">Chinese azalea</name>
    <name type="synonym">Azalea mollis</name>
    <dbReference type="NCBI Taxonomy" id="49168"/>
    <lineage>
        <taxon>Eukaryota</taxon>
        <taxon>Viridiplantae</taxon>
        <taxon>Streptophyta</taxon>
        <taxon>Embryophyta</taxon>
        <taxon>Tracheophyta</taxon>
        <taxon>Spermatophyta</taxon>
        <taxon>Magnoliopsida</taxon>
        <taxon>eudicotyledons</taxon>
        <taxon>Gunneridae</taxon>
        <taxon>Pentapetalae</taxon>
        <taxon>asterids</taxon>
        <taxon>Ericales</taxon>
        <taxon>Ericaceae</taxon>
        <taxon>Ericoideae</taxon>
        <taxon>Rhodoreae</taxon>
        <taxon>Rhododendron</taxon>
    </lineage>
</organism>
<keyword evidence="2" id="KW-1185">Reference proteome</keyword>
<dbReference type="EMBL" id="CM046397">
    <property type="protein sequence ID" value="KAI8534954.1"/>
    <property type="molecule type" value="Genomic_DNA"/>
</dbReference>
<reference evidence="1" key="1">
    <citation type="submission" date="2022-02" db="EMBL/GenBank/DDBJ databases">
        <title>Plant Genome Project.</title>
        <authorList>
            <person name="Zhang R.-G."/>
        </authorList>
    </citation>
    <scope>NUCLEOTIDE SEQUENCE</scope>
    <source>
        <strain evidence="1">AT1</strain>
    </source>
</reference>
<accession>A0ACC0M2Y9</accession>
<evidence type="ECO:0000313" key="1">
    <source>
        <dbReference type="EMBL" id="KAI8534954.1"/>
    </source>
</evidence>
<sequence length="175" mass="19401">MKLSIRFILNSFAIGFALIDIAYKFVCFGKDGSVKMAYLHGVHFQSHSVTRYATSYFIMWFFAGCLTTYHFTDYPTTNTSQVQLPHGSNLSLKNKRGGYRSASVHTIGSKSCAHTVGSKSCARHVHELVLKIFHCISKVRDGCNGPFDQASPHAHQRSSHASHDIKCSNGGNRTV</sequence>
<gene>
    <name evidence="1" type="ORF">RHMOL_Rhmol10G0137100</name>
</gene>
<evidence type="ECO:0000313" key="2">
    <source>
        <dbReference type="Proteomes" id="UP001062846"/>
    </source>
</evidence>
<proteinExistence type="predicted"/>
<protein>
    <submittedName>
        <fullName evidence="1">Uncharacterized protein</fullName>
    </submittedName>
</protein>
<name>A0ACC0M2Y9_RHOML</name>
<dbReference type="Proteomes" id="UP001062846">
    <property type="component" value="Chromosome 10"/>
</dbReference>